<name>A7K944_9PHYC</name>
<evidence type="ECO:0000313" key="1">
    <source>
        <dbReference type="EMBL" id="ABT16568.1"/>
    </source>
</evidence>
<dbReference type="EMBL" id="EF101928">
    <property type="protein sequence ID" value="ABT16568.1"/>
    <property type="molecule type" value="Genomic_DNA"/>
</dbReference>
<evidence type="ECO:0000313" key="2">
    <source>
        <dbReference type="Proteomes" id="UP000202420"/>
    </source>
</evidence>
<dbReference type="RefSeq" id="YP_001426915.1">
    <property type="nucleotide sequence ID" value="NC_008724.1"/>
</dbReference>
<sequence length="84" mass="9121">MFPAPPGVYGAIWTHPLVILHHSHGIPALFQHGCASRRARGRLTLLVSVNMLPRAPCVGHAIRTHPLSIGRNPRGVRAFYRGGA</sequence>
<protein>
    <submittedName>
        <fullName evidence="1">Uncharacterized protein z434R</fullName>
    </submittedName>
</protein>
<accession>A7K944</accession>
<dbReference type="KEGG" id="vg:5470373"/>
<dbReference type="GeneID" id="5470373"/>
<reference evidence="1 2" key="1">
    <citation type="submission" date="2006-09" db="EMBL/GenBank/DDBJ databases">
        <title>Sequence and annotation of the 288-kb ATCV-1 virus that infects an endosymbiotic Chlorella strain of the heliozoon Acanthocystis turfacea.</title>
        <authorList>
            <person name="Fitzgerald L.A."/>
            <person name="Graves M.V."/>
            <person name="Li X."/>
            <person name="Pfitzner A.J.P."/>
            <person name="Hartigan J."/>
            <person name="Van Etten J.L."/>
        </authorList>
    </citation>
    <scope>NUCLEOTIDE SEQUENCE [LARGE SCALE GENOMIC DNA]</scope>
    <source>
        <strain evidence="1 2">ATCV-1</strain>
    </source>
</reference>
<proteinExistence type="predicted"/>
<dbReference type="Proteomes" id="UP000202420">
    <property type="component" value="Segment"/>
</dbReference>
<gene>
    <name evidence="1" type="primary">z434R</name>
    <name evidence="1" type="ORF">ATCV1_z434R</name>
</gene>
<keyword evidence="2" id="KW-1185">Reference proteome</keyword>
<organism evidence="1 2">
    <name type="scientific">Chlorovirus heliozoae</name>
    <dbReference type="NCBI Taxonomy" id="322019"/>
    <lineage>
        <taxon>Viruses</taxon>
        <taxon>Varidnaviria</taxon>
        <taxon>Bamfordvirae</taxon>
        <taxon>Nucleocytoviricota</taxon>
        <taxon>Megaviricetes</taxon>
        <taxon>Algavirales</taxon>
        <taxon>Phycodnaviridae</taxon>
        <taxon>Chlorovirus</taxon>
    </lineage>
</organism>